<dbReference type="Gene3D" id="1.10.1760.20">
    <property type="match status" value="1"/>
</dbReference>
<dbReference type="OrthoDB" id="5431035at2"/>
<evidence type="ECO:0000313" key="3">
    <source>
        <dbReference type="Proteomes" id="UP000198833"/>
    </source>
</evidence>
<feature type="transmembrane region" description="Helical" evidence="1">
    <location>
        <begin position="70"/>
        <end position="90"/>
    </location>
</feature>
<dbReference type="InterPro" id="IPR024529">
    <property type="entry name" value="ECF_trnsprt_substrate-spec"/>
</dbReference>
<keyword evidence="1" id="KW-1133">Transmembrane helix</keyword>
<protein>
    <recommendedName>
        <fullName evidence="4">Alpha-ribazole transporter</fullName>
    </recommendedName>
</protein>
<proteinExistence type="predicted"/>
<dbReference type="Pfam" id="PF12822">
    <property type="entry name" value="ECF_trnsprt"/>
    <property type="match status" value="1"/>
</dbReference>
<feature type="transmembrane region" description="Helical" evidence="1">
    <location>
        <begin position="38"/>
        <end position="64"/>
    </location>
</feature>
<evidence type="ECO:0008006" key="4">
    <source>
        <dbReference type="Google" id="ProtNLM"/>
    </source>
</evidence>
<keyword evidence="1" id="KW-0812">Transmembrane</keyword>
<dbReference type="STRING" id="89093.SAMN04488558_10433"/>
<dbReference type="AlphaFoldDB" id="A0A1H9CHF5"/>
<dbReference type="RefSeq" id="WP_092571140.1">
    <property type="nucleotide sequence ID" value="NZ_FOEN01000004.1"/>
</dbReference>
<accession>A0A1H9CHF5</accession>
<organism evidence="2 3">
    <name type="scientific">Ignavigranum ruoffiae</name>
    <dbReference type="NCBI Taxonomy" id="89093"/>
    <lineage>
        <taxon>Bacteria</taxon>
        <taxon>Bacillati</taxon>
        <taxon>Bacillota</taxon>
        <taxon>Bacilli</taxon>
        <taxon>Lactobacillales</taxon>
        <taxon>Aerococcaceae</taxon>
        <taxon>Ignavigranum</taxon>
    </lineage>
</organism>
<dbReference type="EMBL" id="FOEN01000004">
    <property type="protein sequence ID" value="SEQ00447.1"/>
    <property type="molecule type" value="Genomic_DNA"/>
</dbReference>
<gene>
    <name evidence="2" type="ORF">SAMN04488558_10433</name>
</gene>
<name>A0A1H9CHF5_9LACT</name>
<dbReference type="Proteomes" id="UP000198833">
    <property type="component" value="Unassembled WGS sequence"/>
</dbReference>
<evidence type="ECO:0000313" key="2">
    <source>
        <dbReference type="EMBL" id="SEQ00447.1"/>
    </source>
</evidence>
<feature type="transmembrane region" description="Helical" evidence="1">
    <location>
        <begin position="133"/>
        <end position="155"/>
    </location>
</feature>
<keyword evidence="1" id="KW-0472">Membrane</keyword>
<dbReference type="GO" id="GO:0022857">
    <property type="term" value="F:transmembrane transporter activity"/>
    <property type="evidence" value="ECO:0007669"/>
    <property type="project" value="InterPro"/>
</dbReference>
<evidence type="ECO:0000256" key="1">
    <source>
        <dbReference type="SAM" id="Phobius"/>
    </source>
</evidence>
<keyword evidence="3" id="KW-1185">Reference proteome</keyword>
<feature type="transmembrane region" description="Helical" evidence="1">
    <location>
        <begin position="6"/>
        <end position="26"/>
    </location>
</feature>
<feature type="transmembrane region" description="Helical" evidence="1">
    <location>
        <begin position="102"/>
        <end position="127"/>
    </location>
</feature>
<reference evidence="2 3" key="1">
    <citation type="submission" date="2016-10" db="EMBL/GenBank/DDBJ databases">
        <authorList>
            <person name="de Groot N.N."/>
        </authorList>
    </citation>
    <scope>NUCLEOTIDE SEQUENCE [LARGE SCALE GENOMIC DNA]</scope>
    <source>
        <strain evidence="2 3">DSM 15695</strain>
    </source>
</reference>
<sequence length="166" mass="17858">MHSRLRKLIILSFLIALSVIGANIKILGSIAFDSFPAFIGTALLGPLFGMCLAFAGHMVSAYLAGFPLSLPIHLLIGIMMVITMWAYGTIRKREIKPSISKIALSNLIAFIGNVPLSLAVLIPIFGLQGVIPLFLPLTIATCANLFITEFVFAALPVNYKTKLASL</sequence>